<sequence length="326" mass="35674">MTTVAEKTADTATLLDDLAATMTGHSSGNYADADADVTNSGGTGDWYNNARVIEHTPSGQYLTFYIKNTGDPWNNNQIKGIAFVVSNDWDSTNDHPAGKTTTSNDDPFSGDVGNDRDASFSNTDISASQYHHPDGLFYYSDNSGGTVDNRTDEVSYFISVGANYFNVAAWNTSDGNYGACGVLSFEYVDNKFWNDGNDPWAFFCASSYDNVDGGTEAYGWSHYCSNNNDPNPEHPYSVNGFGFDNGEWGVVNPDSNDDTFFFRRPVIYETSSKNVPVAYVEDIISNDRQEGASHGDIVTHNGVDYQMLRQSGGGEGTPLTYGLRYE</sequence>
<dbReference type="KEGG" id="vg:28619838"/>
<dbReference type="RefSeq" id="YP_009272848.1">
    <property type="nucleotide sequence ID" value="NC_030848.1"/>
</dbReference>
<accession>A0A1C7A3R8</accession>
<name>A0A1C7A3R8_9VIRU</name>
<reference evidence="1 2" key="1">
    <citation type="journal article" date="2016" name="MBio">
        <title>Archaeal Haloarcula californiae Icosahedral Virus 1 Highlights Conserved Elements in Icosahedral Membrane-Containing DNA Viruses from Extreme Environments.</title>
        <authorList>
            <person name="Demina T.A."/>
            <person name="Pietila M.K."/>
            <person name="Svirskaite J."/>
            <person name="Ravantti J.J."/>
            <person name="Atanasova N.S."/>
            <person name="Bamford D.H."/>
            <person name="Oksanen H.M."/>
        </authorList>
    </citation>
    <scope>NUCLEOTIDE SEQUENCE [LARGE SCALE GENOMIC DNA]</scope>
    <source>
        <strain evidence="1 2">SS13-6</strain>
    </source>
</reference>
<organism evidence="1 2">
    <name type="scientific">Haloarcula californiae icosahedral virus 1</name>
    <dbReference type="NCBI Taxonomy" id="1735722"/>
    <lineage>
        <taxon>Viruses</taxon>
        <taxon>Singelaviria</taxon>
        <taxon>Helvetiavirae</taxon>
        <taxon>Dividoviricota</taxon>
        <taxon>Laserviricetes</taxon>
        <taxon>Halopanivirales</taxon>
        <taxon>Sphaerolipoviridae</taxon>
        <taxon>Alphasphaerolipovirus</taxon>
        <taxon>Alphasphaerolipovirus viikkii</taxon>
    </lineage>
</organism>
<dbReference type="GeneID" id="28619838"/>
<protein>
    <submittedName>
        <fullName evidence="1">VP3</fullName>
    </submittedName>
</protein>
<keyword evidence="2" id="KW-1185">Reference proteome</keyword>
<dbReference type="Proteomes" id="UP000208062">
    <property type="component" value="Segment"/>
</dbReference>
<dbReference type="EMBL" id="KT809302">
    <property type="protein sequence ID" value="ALJ99691.1"/>
    <property type="molecule type" value="Genomic_DNA"/>
</dbReference>
<dbReference type="OrthoDB" id="19467at10239"/>
<proteinExistence type="predicted"/>
<evidence type="ECO:0000313" key="1">
    <source>
        <dbReference type="EMBL" id="ALJ99691.1"/>
    </source>
</evidence>
<evidence type="ECO:0000313" key="2">
    <source>
        <dbReference type="Proteomes" id="UP000208062"/>
    </source>
</evidence>
<gene>
    <name evidence="1" type="ORF">SS136_028</name>
</gene>